<accession>A0ABD2LVG0</accession>
<keyword evidence="1" id="KW-0732">Signal</keyword>
<feature type="signal peptide" evidence="1">
    <location>
        <begin position="1"/>
        <end position="20"/>
    </location>
</feature>
<gene>
    <name evidence="2" type="ORF">niasHT_000847</name>
</gene>
<evidence type="ECO:0000313" key="3">
    <source>
        <dbReference type="Proteomes" id="UP001620626"/>
    </source>
</evidence>
<proteinExistence type="predicted"/>
<evidence type="ECO:0000313" key="2">
    <source>
        <dbReference type="EMBL" id="KAL3119179.1"/>
    </source>
</evidence>
<reference evidence="2 3" key="1">
    <citation type="submission" date="2024-10" db="EMBL/GenBank/DDBJ databases">
        <authorList>
            <person name="Kim D."/>
        </authorList>
    </citation>
    <scope>NUCLEOTIDE SEQUENCE [LARGE SCALE GENOMIC DNA]</scope>
    <source>
        <strain evidence="2">BH-2024</strain>
    </source>
</reference>
<name>A0ABD2LVG0_9BILA</name>
<comment type="caution">
    <text evidence="2">The sequence shown here is derived from an EMBL/GenBank/DDBJ whole genome shotgun (WGS) entry which is preliminary data.</text>
</comment>
<dbReference type="Proteomes" id="UP001620626">
    <property type="component" value="Unassembled WGS sequence"/>
</dbReference>
<sequence>MWHFSIGIVVIFGTLCCSNGNVFNDVEGFVSEFASMTDAGADVLEKLGHIGKGTFSLLKFAGPIGQLVYEGASIGFKEDSPELMAIRALENTITTKFAKLTQKIEDVAARRHYEETMRSYENLITVPIQYYEHYAWAAAKGDETYVEKFKKLCQEGQQESPMRQLMWLYNAVNTYCAPPTEKDGKAYAKVHGLLRSIDNSVHNILKNSSDYEMWRTDLLISLTELPNHVTVKYVDYIEQAFDKNYVLDFTNVSTVAELSERFDRLFLNTALGAPPSTDRGDSSADPFSGSRCLLKTISTVYKKRRDPVLDHANFIISDSARFQVLGLMCATVEANGNNNFYRSELRKYDELLKNIANGMKSWVSAELESSWPEVILSHCKDELGGSTDIAEDQYDAVALRIQNAANERGSAK</sequence>
<evidence type="ECO:0000256" key="1">
    <source>
        <dbReference type="SAM" id="SignalP"/>
    </source>
</evidence>
<dbReference type="EMBL" id="JBICBT010000256">
    <property type="protein sequence ID" value="KAL3119179.1"/>
    <property type="molecule type" value="Genomic_DNA"/>
</dbReference>
<keyword evidence="3" id="KW-1185">Reference proteome</keyword>
<organism evidence="2 3">
    <name type="scientific">Heterodera trifolii</name>
    <dbReference type="NCBI Taxonomy" id="157864"/>
    <lineage>
        <taxon>Eukaryota</taxon>
        <taxon>Metazoa</taxon>
        <taxon>Ecdysozoa</taxon>
        <taxon>Nematoda</taxon>
        <taxon>Chromadorea</taxon>
        <taxon>Rhabditida</taxon>
        <taxon>Tylenchina</taxon>
        <taxon>Tylenchomorpha</taxon>
        <taxon>Tylenchoidea</taxon>
        <taxon>Heteroderidae</taxon>
        <taxon>Heteroderinae</taxon>
        <taxon>Heterodera</taxon>
    </lineage>
</organism>
<dbReference type="AlphaFoldDB" id="A0ABD2LVG0"/>
<protein>
    <submittedName>
        <fullName evidence="2">Uncharacterized protein</fullName>
    </submittedName>
</protein>
<feature type="chain" id="PRO_5044798734" evidence="1">
    <location>
        <begin position="21"/>
        <end position="412"/>
    </location>
</feature>